<sequence>MGDGETAETTRVMTSLGARLRAIRQARGLTLAQLGAATGISVSTLSRLESGQREPALRHLLPLTRAHRLPLDELVGSRTGDPRVHPRPFTRHGQTWIPLTRNPNDGLHAYKQILPAPPVARTRSTPRPDQGSHEGHEWIYVLSGRLLLALGDHDLVLTAGETAEFDTRVPHGIANAGHGPVEWIALYGAQGERMHIRVQPTGD</sequence>
<dbReference type="EMBL" id="CP019724">
    <property type="protein sequence ID" value="AQS68031.1"/>
    <property type="molecule type" value="Genomic_DNA"/>
</dbReference>
<dbReference type="CDD" id="cd00093">
    <property type="entry name" value="HTH_XRE"/>
    <property type="match status" value="1"/>
</dbReference>
<feature type="domain" description="HTH cro/C1-type" evidence="2">
    <location>
        <begin position="20"/>
        <end position="74"/>
    </location>
</feature>
<dbReference type="AlphaFoldDB" id="A0A1S6J8L2"/>
<dbReference type="SUPFAM" id="SSF51182">
    <property type="entry name" value="RmlC-like cupins"/>
    <property type="match status" value="1"/>
</dbReference>
<gene>
    <name evidence="3" type="ORF">B1H29_14800</name>
</gene>
<dbReference type="Pfam" id="PF13560">
    <property type="entry name" value="HTH_31"/>
    <property type="match status" value="1"/>
</dbReference>
<dbReference type="Gene3D" id="1.10.260.40">
    <property type="entry name" value="lambda repressor-like DNA-binding domains"/>
    <property type="match status" value="1"/>
</dbReference>
<dbReference type="InterPro" id="IPR014710">
    <property type="entry name" value="RmlC-like_jellyroll"/>
</dbReference>
<evidence type="ECO:0000313" key="4">
    <source>
        <dbReference type="Proteomes" id="UP000189443"/>
    </source>
</evidence>
<accession>A0A1S6J8L2</accession>
<keyword evidence="4" id="KW-1185">Reference proteome</keyword>
<dbReference type="PANTHER" id="PTHR46797:SF1">
    <property type="entry name" value="METHYLPHOSPHONATE SYNTHASE"/>
    <property type="match status" value="1"/>
</dbReference>
<dbReference type="InterPro" id="IPR013096">
    <property type="entry name" value="Cupin_2"/>
</dbReference>
<dbReference type="InterPro" id="IPR050807">
    <property type="entry name" value="TransReg_Diox_bact_type"/>
</dbReference>
<dbReference type="Pfam" id="PF07883">
    <property type="entry name" value="Cupin_2"/>
    <property type="match status" value="1"/>
</dbReference>
<dbReference type="KEGG" id="spac:B1H29_14800"/>
<keyword evidence="1" id="KW-0238">DNA-binding</keyword>
<evidence type="ECO:0000313" key="3">
    <source>
        <dbReference type="EMBL" id="AQS68031.1"/>
    </source>
</evidence>
<dbReference type="InterPro" id="IPR001387">
    <property type="entry name" value="Cro/C1-type_HTH"/>
</dbReference>
<dbReference type="Gene3D" id="2.60.120.10">
    <property type="entry name" value="Jelly Rolls"/>
    <property type="match status" value="1"/>
</dbReference>
<evidence type="ECO:0000259" key="2">
    <source>
        <dbReference type="PROSITE" id="PS50943"/>
    </source>
</evidence>
<dbReference type="CDD" id="cd02209">
    <property type="entry name" value="cupin_XRE_C"/>
    <property type="match status" value="1"/>
</dbReference>
<name>A0A1S6J8L2_9ACTN</name>
<reference evidence="3 4" key="1">
    <citation type="submission" date="2017-02" db="EMBL/GenBank/DDBJ databases">
        <title>Streptomyces pactum ACT12 Genome sequencing and assembly.</title>
        <authorList>
            <person name="Xue Q."/>
            <person name="Yan X."/>
            <person name="Jia L."/>
            <person name="Yan H."/>
        </authorList>
    </citation>
    <scope>NUCLEOTIDE SEQUENCE [LARGE SCALE GENOMIC DNA]</scope>
    <source>
        <strain evidence="3 4">ACT12</strain>
    </source>
</reference>
<proteinExistence type="predicted"/>
<dbReference type="RefSeq" id="WP_055418337.1">
    <property type="nucleotide sequence ID" value="NZ_CP019724.1"/>
</dbReference>
<dbReference type="GO" id="GO:0005829">
    <property type="term" value="C:cytosol"/>
    <property type="evidence" value="ECO:0007669"/>
    <property type="project" value="TreeGrafter"/>
</dbReference>
<dbReference type="OrthoDB" id="513181at2"/>
<dbReference type="SMART" id="SM00530">
    <property type="entry name" value="HTH_XRE"/>
    <property type="match status" value="1"/>
</dbReference>
<organism evidence="3 4">
    <name type="scientific">Streptomyces pactum</name>
    <dbReference type="NCBI Taxonomy" id="68249"/>
    <lineage>
        <taxon>Bacteria</taxon>
        <taxon>Bacillati</taxon>
        <taxon>Actinomycetota</taxon>
        <taxon>Actinomycetes</taxon>
        <taxon>Kitasatosporales</taxon>
        <taxon>Streptomycetaceae</taxon>
        <taxon>Streptomyces</taxon>
    </lineage>
</organism>
<dbReference type="SUPFAM" id="SSF47413">
    <property type="entry name" value="lambda repressor-like DNA-binding domains"/>
    <property type="match status" value="1"/>
</dbReference>
<dbReference type="GO" id="GO:0003677">
    <property type="term" value="F:DNA binding"/>
    <property type="evidence" value="ECO:0007669"/>
    <property type="project" value="UniProtKB-KW"/>
</dbReference>
<dbReference type="PROSITE" id="PS50943">
    <property type="entry name" value="HTH_CROC1"/>
    <property type="match status" value="1"/>
</dbReference>
<dbReference type="InterPro" id="IPR011051">
    <property type="entry name" value="RmlC_Cupin_sf"/>
</dbReference>
<protein>
    <submittedName>
        <fullName evidence="3">XRE family transcriptional regulator</fullName>
    </submittedName>
</protein>
<dbReference type="InterPro" id="IPR010982">
    <property type="entry name" value="Lambda_DNA-bd_dom_sf"/>
</dbReference>
<dbReference type="STRING" id="68249.BC342_21445"/>
<dbReference type="PANTHER" id="PTHR46797">
    <property type="entry name" value="HTH-TYPE TRANSCRIPTIONAL REGULATOR"/>
    <property type="match status" value="1"/>
</dbReference>
<evidence type="ECO:0000256" key="1">
    <source>
        <dbReference type="ARBA" id="ARBA00023125"/>
    </source>
</evidence>
<dbReference type="GO" id="GO:0003700">
    <property type="term" value="F:DNA-binding transcription factor activity"/>
    <property type="evidence" value="ECO:0007669"/>
    <property type="project" value="TreeGrafter"/>
</dbReference>
<dbReference type="Proteomes" id="UP000189443">
    <property type="component" value="Chromosome"/>
</dbReference>